<proteinExistence type="predicted"/>
<feature type="transmembrane region" description="Helical" evidence="1">
    <location>
        <begin position="21"/>
        <end position="38"/>
    </location>
</feature>
<gene>
    <name evidence="2" type="ORF">I8J32_006045</name>
</gene>
<accession>A0A974Y107</accession>
<organism evidence="2 3">
    <name type="scientific">Agrilutibacter solisilvae</name>
    <dbReference type="NCBI Taxonomy" id="2763317"/>
    <lineage>
        <taxon>Bacteria</taxon>
        <taxon>Pseudomonadati</taxon>
        <taxon>Pseudomonadota</taxon>
        <taxon>Gammaproteobacteria</taxon>
        <taxon>Lysobacterales</taxon>
        <taxon>Lysobacteraceae</taxon>
        <taxon>Agrilutibacter</taxon>
    </lineage>
</organism>
<keyword evidence="3" id="KW-1185">Reference proteome</keyword>
<keyword evidence="1" id="KW-0812">Transmembrane</keyword>
<feature type="transmembrane region" description="Helical" evidence="1">
    <location>
        <begin position="77"/>
        <end position="94"/>
    </location>
</feature>
<dbReference type="AlphaFoldDB" id="A0A974Y107"/>
<sequence length="127" mass="13718">MNQPRPLTRGWFRIADIAARLLALGCVLFAVAYPFLASEVAARHGQAPAWGAWFFASLVFVAAAVGAHGFLRRRPTALLLIALPAVLFLTDAHVMAAVCWLLAVVLLFAAPFALALREARAAPRRVD</sequence>
<keyword evidence="1" id="KW-0472">Membrane</keyword>
<dbReference type="RefSeq" id="WP_200616189.1">
    <property type="nucleotide sequence ID" value="NZ_CP071518.1"/>
</dbReference>
<dbReference type="Proteomes" id="UP000639274">
    <property type="component" value="Chromosome"/>
</dbReference>
<feature type="transmembrane region" description="Helical" evidence="1">
    <location>
        <begin position="50"/>
        <end position="70"/>
    </location>
</feature>
<evidence type="ECO:0000313" key="2">
    <source>
        <dbReference type="EMBL" id="QSX79421.1"/>
    </source>
</evidence>
<evidence type="ECO:0000313" key="3">
    <source>
        <dbReference type="Proteomes" id="UP000639274"/>
    </source>
</evidence>
<reference evidence="2 3" key="1">
    <citation type="submission" date="2021-03" db="EMBL/GenBank/DDBJ databases">
        <title>Lysobacter sp. nov. isolated from soil of gangwondo yeongwol, south Korea.</title>
        <authorList>
            <person name="Kim K.R."/>
            <person name="Kim K.H."/>
            <person name="Jeon C.O."/>
        </authorList>
    </citation>
    <scope>NUCLEOTIDE SEQUENCE [LARGE SCALE GENOMIC DNA]</scope>
    <source>
        <strain evidence="2 3">R19</strain>
    </source>
</reference>
<dbReference type="KEGG" id="lsf:I8J32_006045"/>
<protein>
    <submittedName>
        <fullName evidence="2">Uncharacterized protein</fullName>
    </submittedName>
</protein>
<name>A0A974Y107_9GAMM</name>
<dbReference type="EMBL" id="CP071518">
    <property type="protein sequence ID" value="QSX79421.1"/>
    <property type="molecule type" value="Genomic_DNA"/>
</dbReference>
<keyword evidence="1" id="KW-1133">Transmembrane helix</keyword>
<evidence type="ECO:0000256" key="1">
    <source>
        <dbReference type="SAM" id="Phobius"/>
    </source>
</evidence>
<feature type="transmembrane region" description="Helical" evidence="1">
    <location>
        <begin position="100"/>
        <end position="116"/>
    </location>
</feature>